<sequence length="55" mass="5892">MHISIEAALFIQCVVRCALNGHNPVSSYSPISNYSSVNQHSSASKLSSVNASRNN</sequence>
<evidence type="ECO:0000313" key="3">
    <source>
        <dbReference type="Proteomes" id="UP000041625"/>
    </source>
</evidence>
<dbReference type="Proteomes" id="UP000041625">
    <property type="component" value="Unassembled WGS sequence"/>
</dbReference>
<protein>
    <submittedName>
        <fullName evidence="2">Uncharacterized protein</fullName>
    </submittedName>
</protein>
<accession>A0AA86WN01</accession>
<feature type="region of interest" description="Disordered" evidence="1">
    <location>
        <begin position="36"/>
        <end position="55"/>
    </location>
</feature>
<name>A0AA86WN01_9VIBR</name>
<gene>
    <name evidence="2" type="ORF">VCR31J2_100097</name>
</gene>
<proteinExistence type="predicted"/>
<keyword evidence="3" id="KW-1185">Reference proteome</keyword>
<reference evidence="2 3" key="1">
    <citation type="submission" date="2014-06" db="EMBL/GenBank/DDBJ databases">
        <authorList>
            <person name="Le Roux F."/>
        </authorList>
    </citation>
    <scope>NUCLEOTIDE SEQUENCE [LARGE SCALE GENOMIC DNA]</scope>
    <source>
        <strain evidence="2 3">J2-31</strain>
    </source>
</reference>
<evidence type="ECO:0000256" key="1">
    <source>
        <dbReference type="SAM" id="MobiDB-lite"/>
    </source>
</evidence>
<comment type="caution">
    <text evidence="2">The sequence shown here is derived from an EMBL/GenBank/DDBJ whole genome shotgun (WGS) entry which is preliminary data.</text>
</comment>
<evidence type="ECO:0000313" key="2">
    <source>
        <dbReference type="EMBL" id="CDT48575.1"/>
    </source>
</evidence>
<dbReference type="AlphaFoldDB" id="A0AA86WN01"/>
<dbReference type="EMBL" id="CCKJ01000002">
    <property type="protein sequence ID" value="CDT48575.1"/>
    <property type="molecule type" value="Genomic_DNA"/>
</dbReference>
<organism evidence="2 3">
    <name type="scientific">Vibrio coralliirubri</name>
    <dbReference type="NCBI Taxonomy" id="1516159"/>
    <lineage>
        <taxon>Bacteria</taxon>
        <taxon>Pseudomonadati</taxon>
        <taxon>Pseudomonadota</taxon>
        <taxon>Gammaproteobacteria</taxon>
        <taxon>Vibrionales</taxon>
        <taxon>Vibrionaceae</taxon>
        <taxon>Vibrio</taxon>
    </lineage>
</organism>